<dbReference type="RefSeq" id="WP_191965661.1">
    <property type="nucleotide sequence ID" value="NZ_VZRA01000003.1"/>
</dbReference>
<gene>
    <name evidence="1" type="ORF">F6V30_10710</name>
</gene>
<sequence length="219" mass="23821">MGGILQKTICEQEMIYQYLRNRPCRVVSLTELCDYLGLGKYSNGKDKKDVVSRHIKALRKDHPNIKPRKDGVELVDTIPADGRVLAELASMKTELVASRIEFSELKAMVAGVVEMLAAPVVTGSGIPESGTKGKKNTTKASALDDRSPLLAAIAEAHKQGRPYTKTGRPGSNGIHARRAELPAPFCSIGRDRLERIVTELLQDGEVVQDEAGFLSVPCP</sequence>
<dbReference type="EMBL" id="VZRA01000003">
    <property type="protein sequence ID" value="KAB0669286.1"/>
    <property type="molecule type" value="Genomic_DNA"/>
</dbReference>
<accession>A0ABQ6TLQ2</accession>
<evidence type="ECO:0000313" key="2">
    <source>
        <dbReference type="Proteomes" id="UP000798046"/>
    </source>
</evidence>
<proteinExistence type="predicted"/>
<comment type="caution">
    <text evidence="1">The sequence shown here is derived from an EMBL/GenBank/DDBJ whole genome shotgun (WGS) entry which is preliminary data.</text>
</comment>
<organism evidence="1 2">
    <name type="scientific">Oryzomonas sagensis</name>
    <dbReference type="NCBI Taxonomy" id="2603857"/>
    <lineage>
        <taxon>Bacteria</taxon>
        <taxon>Pseudomonadati</taxon>
        <taxon>Thermodesulfobacteriota</taxon>
        <taxon>Desulfuromonadia</taxon>
        <taxon>Geobacterales</taxon>
        <taxon>Geobacteraceae</taxon>
        <taxon>Oryzomonas</taxon>
    </lineage>
</organism>
<dbReference type="Proteomes" id="UP000798046">
    <property type="component" value="Unassembled WGS sequence"/>
</dbReference>
<keyword evidence="2" id="KW-1185">Reference proteome</keyword>
<evidence type="ECO:0000313" key="1">
    <source>
        <dbReference type="EMBL" id="KAB0669286.1"/>
    </source>
</evidence>
<protein>
    <submittedName>
        <fullName evidence="1">Uncharacterized protein</fullName>
    </submittedName>
</protein>
<name>A0ABQ6TLQ2_9BACT</name>
<reference evidence="1 2" key="1">
    <citation type="journal article" date="2020" name="Microorganisms">
        <title>Description of Three Novel Members in the Family Geobacteraceae, Oryzomonas japonicum gen. nov., sp. nov., Oryzomonas sagensis sp. nov., and Oryzomonas ruber sp. nov.</title>
        <authorList>
            <person name="Xu Z."/>
            <person name="Masuda Y."/>
            <person name="Hayakawa C."/>
            <person name="Ushijima N."/>
            <person name="Kawano K."/>
            <person name="Shiratori Y."/>
            <person name="Senoo K."/>
            <person name="Itoh H."/>
        </authorList>
    </citation>
    <scope>NUCLEOTIDE SEQUENCE [LARGE SCALE GENOMIC DNA]</scope>
    <source>
        <strain evidence="1 2">Red100</strain>
    </source>
</reference>